<dbReference type="PANTHER" id="PTHR11649">
    <property type="entry name" value="MSS1/TRME-RELATED GTP-BINDING PROTEIN"/>
    <property type="match status" value="1"/>
</dbReference>
<dbReference type="InterPro" id="IPR030393">
    <property type="entry name" value="G_ENGB_dom"/>
</dbReference>
<keyword evidence="13" id="KW-1185">Reference proteome</keyword>
<keyword evidence="3 10" id="KW-0132">Cell division</keyword>
<dbReference type="EMBL" id="BAAAEU010000015">
    <property type="protein sequence ID" value="GAA0717819.1"/>
    <property type="molecule type" value="Genomic_DNA"/>
</dbReference>
<evidence type="ECO:0000313" key="13">
    <source>
        <dbReference type="Proteomes" id="UP001501523"/>
    </source>
</evidence>
<dbReference type="Proteomes" id="UP001501523">
    <property type="component" value="Unassembled WGS sequence"/>
</dbReference>
<evidence type="ECO:0000256" key="3">
    <source>
        <dbReference type="ARBA" id="ARBA00022618"/>
    </source>
</evidence>
<comment type="cofactor">
    <cofactor evidence="1">
        <name>Mg(2+)</name>
        <dbReference type="ChEBI" id="CHEBI:18420"/>
    </cofactor>
</comment>
<accession>A0ABP3TW62</accession>
<feature type="domain" description="EngB-type G" evidence="11">
    <location>
        <begin position="25"/>
        <end position="200"/>
    </location>
</feature>
<comment type="function">
    <text evidence="10">Necessary for normal cell division and for the maintenance of normal septation.</text>
</comment>
<dbReference type="Pfam" id="PF01926">
    <property type="entry name" value="MMR_HSR1"/>
    <property type="match status" value="1"/>
</dbReference>
<keyword evidence="8 10" id="KW-0717">Septation</keyword>
<dbReference type="SUPFAM" id="SSF52540">
    <property type="entry name" value="P-loop containing nucleoside triphosphate hydrolases"/>
    <property type="match status" value="1"/>
</dbReference>
<dbReference type="HAMAP" id="MF_00321">
    <property type="entry name" value="GTPase_EngB"/>
    <property type="match status" value="1"/>
</dbReference>
<evidence type="ECO:0000256" key="2">
    <source>
        <dbReference type="ARBA" id="ARBA00009638"/>
    </source>
</evidence>
<evidence type="ECO:0000256" key="4">
    <source>
        <dbReference type="ARBA" id="ARBA00022723"/>
    </source>
</evidence>
<comment type="caution">
    <text evidence="12">The sequence shown here is derived from an EMBL/GenBank/DDBJ whole genome shotgun (WGS) entry which is preliminary data.</text>
</comment>
<evidence type="ECO:0000256" key="10">
    <source>
        <dbReference type="HAMAP-Rule" id="MF_00321"/>
    </source>
</evidence>
<dbReference type="InterPro" id="IPR027417">
    <property type="entry name" value="P-loop_NTPase"/>
</dbReference>
<dbReference type="InterPro" id="IPR019987">
    <property type="entry name" value="GTP-bd_ribosome_bio_YsxC"/>
</dbReference>
<evidence type="ECO:0000256" key="8">
    <source>
        <dbReference type="ARBA" id="ARBA00023210"/>
    </source>
</evidence>
<evidence type="ECO:0000259" key="11">
    <source>
        <dbReference type="PROSITE" id="PS51706"/>
    </source>
</evidence>
<name>A0ABP3TW62_9GAMM</name>
<comment type="similarity">
    <text evidence="2 10">Belongs to the TRAFAC class TrmE-Era-EngA-EngB-Septin-like GTPase superfamily. EngB GTPase family.</text>
</comment>
<dbReference type="Gene3D" id="3.40.50.300">
    <property type="entry name" value="P-loop containing nucleotide triphosphate hydrolases"/>
    <property type="match status" value="1"/>
</dbReference>
<proteinExistence type="inferred from homology"/>
<gene>
    <name evidence="12" type="primary">yihA</name>
    <name evidence="10" type="synonym">engB</name>
    <name evidence="12" type="ORF">GCM10009105_25150</name>
</gene>
<keyword evidence="9 10" id="KW-0131">Cell cycle</keyword>
<evidence type="ECO:0000256" key="7">
    <source>
        <dbReference type="ARBA" id="ARBA00023134"/>
    </source>
</evidence>
<organism evidence="12 13">
    <name type="scientific">Dokdonella soli</name>
    <dbReference type="NCBI Taxonomy" id="529810"/>
    <lineage>
        <taxon>Bacteria</taxon>
        <taxon>Pseudomonadati</taxon>
        <taxon>Pseudomonadota</taxon>
        <taxon>Gammaproteobacteria</taxon>
        <taxon>Lysobacterales</taxon>
        <taxon>Rhodanobacteraceae</taxon>
        <taxon>Dokdonella</taxon>
    </lineage>
</organism>
<keyword evidence="6" id="KW-0460">Magnesium</keyword>
<dbReference type="NCBIfam" id="TIGR03598">
    <property type="entry name" value="GTPase_YsxC"/>
    <property type="match status" value="1"/>
</dbReference>
<keyword evidence="4" id="KW-0479">Metal-binding</keyword>
<dbReference type="CDD" id="cd01876">
    <property type="entry name" value="YihA_EngB"/>
    <property type="match status" value="1"/>
</dbReference>
<protein>
    <recommendedName>
        <fullName evidence="10">Probable GTP-binding protein EngB</fullName>
    </recommendedName>
</protein>
<dbReference type="PROSITE" id="PS51706">
    <property type="entry name" value="G_ENGB"/>
    <property type="match status" value="1"/>
</dbReference>
<dbReference type="PANTHER" id="PTHR11649:SF13">
    <property type="entry name" value="ENGB-TYPE G DOMAIN-CONTAINING PROTEIN"/>
    <property type="match status" value="1"/>
</dbReference>
<evidence type="ECO:0000256" key="1">
    <source>
        <dbReference type="ARBA" id="ARBA00001946"/>
    </source>
</evidence>
<keyword evidence="5 10" id="KW-0547">Nucleotide-binding</keyword>
<dbReference type="RefSeq" id="WP_343791629.1">
    <property type="nucleotide sequence ID" value="NZ_BAAAEU010000015.1"/>
</dbReference>
<evidence type="ECO:0000256" key="9">
    <source>
        <dbReference type="ARBA" id="ARBA00023306"/>
    </source>
</evidence>
<reference evidence="13" key="1">
    <citation type="journal article" date="2019" name="Int. J. Syst. Evol. Microbiol.">
        <title>The Global Catalogue of Microorganisms (GCM) 10K type strain sequencing project: providing services to taxonomists for standard genome sequencing and annotation.</title>
        <authorList>
            <consortium name="The Broad Institute Genomics Platform"/>
            <consortium name="The Broad Institute Genome Sequencing Center for Infectious Disease"/>
            <person name="Wu L."/>
            <person name="Ma J."/>
        </authorList>
    </citation>
    <scope>NUCLEOTIDE SEQUENCE [LARGE SCALE GENOMIC DNA]</scope>
    <source>
        <strain evidence="13">JCM 15421</strain>
    </source>
</reference>
<evidence type="ECO:0000256" key="6">
    <source>
        <dbReference type="ARBA" id="ARBA00022842"/>
    </source>
</evidence>
<dbReference type="InterPro" id="IPR006073">
    <property type="entry name" value="GTP-bd"/>
</dbReference>
<keyword evidence="7 10" id="KW-0342">GTP-binding</keyword>
<sequence length="203" mass="21952">MKSNPFRQAHFLTSANRLNQLPDDAGAEVAFAGRSNAGKSSALNAICDQHGLARTSKTPGRTQLLNVFPVDDPAHRLIDLPGYGYAKVPEAMRLHWRGVLDTYLRTRASLKGLVLVMDARHPLKEFDCDMLAFGAASGRPCHCLLTKADKLSRSEGIRTLAGVRKALAAEFPLGTAQLFSSLAKTGLDEARAVIAGWLELRGS</sequence>
<evidence type="ECO:0000313" key="12">
    <source>
        <dbReference type="EMBL" id="GAA0717819.1"/>
    </source>
</evidence>
<evidence type="ECO:0000256" key="5">
    <source>
        <dbReference type="ARBA" id="ARBA00022741"/>
    </source>
</evidence>